<evidence type="ECO:0000259" key="2">
    <source>
        <dbReference type="Pfam" id="PF13860"/>
    </source>
</evidence>
<accession>A0A937XF30</accession>
<evidence type="ECO:0000313" key="4">
    <source>
        <dbReference type="Proteomes" id="UP000779900"/>
    </source>
</evidence>
<evidence type="ECO:0000256" key="1">
    <source>
        <dbReference type="SAM" id="SignalP"/>
    </source>
</evidence>
<gene>
    <name evidence="3" type="ORF">FJY68_03505</name>
</gene>
<comment type="caution">
    <text evidence="3">The sequence shown here is derived from an EMBL/GenBank/DDBJ whole genome shotgun (WGS) entry which is preliminary data.</text>
</comment>
<name>A0A937XF30_UNCW3</name>
<dbReference type="InterPro" id="IPR026444">
    <property type="entry name" value="Secre_tail"/>
</dbReference>
<feature type="chain" id="PRO_5037758001" evidence="1">
    <location>
        <begin position="26"/>
        <end position="1631"/>
    </location>
</feature>
<feature type="domain" description="FlgD/Vpr Ig-like" evidence="2">
    <location>
        <begin position="1555"/>
        <end position="1620"/>
    </location>
</feature>
<dbReference type="Pfam" id="PF13860">
    <property type="entry name" value="FlgD_ig"/>
    <property type="match status" value="1"/>
</dbReference>
<organism evidence="3 4">
    <name type="scientific">candidate division WOR-3 bacterium</name>
    <dbReference type="NCBI Taxonomy" id="2052148"/>
    <lineage>
        <taxon>Bacteria</taxon>
        <taxon>Bacteria division WOR-3</taxon>
    </lineage>
</organism>
<dbReference type="PANTHER" id="PTHR24104">
    <property type="entry name" value="E3 UBIQUITIN-PROTEIN LIGASE NHLRC1-RELATED"/>
    <property type="match status" value="1"/>
</dbReference>
<keyword evidence="1" id="KW-0732">Signal</keyword>
<dbReference type="NCBIfam" id="TIGR04183">
    <property type="entry name" value="Por_Secre_tail"/>
    <property type="match status" value="1"/>
</dbReference>
<dbReference type="Proteomes" id="UP000779900">
    <property type="component" value="Unassembled WGS sequence"/>
</dbReference>
<proteinExistence type="predicted"/>
<dbReference type="InterPro" id="IPR017853">
    <property type="entry name" value="GH"/>
</dbReference>
<sequence length="1631" mass="178324">MKGKVCKAAAILVALCGCAAALVTAYHVEPITAALSGWTDTIPPNNCVAQLITTNFDELDAASGAYVELFAGEYGSGGQYDLSIRTYPGGNQIAYKFNGKYLRPQYWVRFDSINVTYPESIVKGKKLAFCFTRGGGDSIQYYFTNASGYNYGGLIASYPGAVTPTHGLAMRCYGRMRPVDSAFWGGFAKLPGWNNGTNRRAAWQHYMTQTGWRTAPFECNWVEHQPTQDSWDFRDTDAHISLICSTGARPVGILVKSALWASSREDSTWLPRTPPDTGYDWGYGPVEYGSPLNLWPGSGETNYYARWVDSLMDHAANVHTWIVSNEPNDTCVSESCWADGVTGWWRRPNRLQYLSGFDGPRGLCSLYMRMARVAASTIRSHENHIDDTILIGAMHRATDSNDSFLVAGVHWLDLCYQTSEDGVFWDGVAVHPYQDGFVFSPERLESDAETLRAVMQKTWGDYRSELWNTELGWNVRQQGLTREDDANNLCQSFTTSLSIPALPGAGGGYDRMCWWLPYWHFAPIEIEEPWNWLWLQDDSADDEELVPQYGYYAFKQARSILVGTRLNGRVMMGDSTDDSVRVYEFEDTTAQKKRTWVCWSIPVSDPAPSVSARLPARSDTMVADSLAYDDDPPSDQDYAAASGWLHESLTPRPVLINETSVESRPELVVDSFWVVPDRPQTNSLLMFYALVRNRDTQRATPDNSPTSVWFTWNGAVVESTSRTKKLYPGDTMWLILHQGMPSGLHGEGLLAANVNPGMRYVERQGTDDNQAYLRLDILRGPSGEVDVVVPPGAKTGAPVLPIGLTSASWEKDTTGQTPADSARILLDWYGQRDTMVHATDTTAWFPFCADTALPFPRGCGTFRVYAQFRDSGENDSPFYPDSIDSIIVFDTTGPTGSVVIQGGVRFAPSSTCTLTLAAYDSASGVGWMRFMNRPRVGLIENGGFLATAGSWSFANGAYDTSLAMAKLAAGMPQAGVRQFVPAESISAYSGDSCVLEASILAHVHDGEAAGEVSFWFWSTREDTSQHDTLWELVDSASYSGSLLSLTGRYNLSTRFLLETPTPESGWVWRGGMVRVRAQGVDSGAGNVYTDNVALNAFESDSGYVWWGAYDTLAEWNIGSGAGMKVVRALFLDSAGNENAAPYADTIILDPTAPVVHISLPDSGQLVSGTVEVTGWAYDPIEVAGDTWFESRRLFFMHVDSTNWLPADPDSVSHSPAYPDSQQILGPAVHLGYWNTDSIPDGEYYVLLTGADSAGHVSSCTTWVIVSNSGGGGGEGGGPPGGGSGMGEGSVYVGSATGYVLHLSDDLDSLGCFQVTDSGSQAKVTAILAVGNDSLLVLDAQGKRVHKLHKNGQNRRRLVSNLSQPMDLKRDTNGNFWLVDKGWHRIGKFRSNGTLVFTRGGLGSDSLHFHSPEGIAVKGDLVYVADTKNDRLVAWDTSGHYKATITGCFTKPTAVYVTDAGAIYLTDGNDGRLKGITPLGGNIVAIKTSDSSKLRGLVLSENRHHLFSLAPQPNKVHKLRIQSDDSAPGGQQSAGNVKLPKTLSLAQPFPNPARTRLNIAYALPHQTRVVLKLYDVAGKLVNTLASGEQKPGYYNLTWNRQDAKGRSCACGVYFCTLAAENQRFSRKVVLAE</sequence>
<evidence type="ECO:0000313" key="3">
    <source>
        <dbReference type="EMBL" id="MBM3330901.1"/>
    </source>
</evidence>
<dbReference type="InterPro" id="IPR025965">
    <property type="entry name" value="FlgD/Vpr_Ig-like"/>
</dbReference>
<dbReference type="InterPro" id="IPR011042">
    <property type="entry name" value="6-blade_b-propeller_TolB-like"/>
</dbReference>
<protein>
    <submittedName>
        <fullName evidence="3">T9SS type A sorting domain-containing protein</fullName>
    </submittedName>
</protein>
<dbReference type="SUPFAM" id="SSF101898">
    <property type="entry name" value="NHL repeat"/>
    <property type="match status" value="1"/>
</dbReference>
<dbReference type="InterPro" id="IPR050952">
    <property type="entry name" value="TRIM-NHL_E3_ligases"/>
</dbReference>
<feature type="signal peptide" evidence="1">
    <location>
        <begin position="1"/>
        <end position="25"/>
    </location>
</feature>
<dbReference type="PROSITE" id="PS51257">
    <property type="entry name" value="PROKAR_LIPOPROTEIN"/>
    <property type="match status" value="1"/>
</dbReference>
<dbReference type="CDD" id="cd05819">
    <property type="entry name" value="NHL"/>
    <property type="match status" value="1"/>
</dbReference>
<dbReference type="EMBL" id="VGIR01000013">
    <property type="protein sequence ID" value="MBM3330901.1"/>
    <property type="molecule type" value="Genomic_DNA"/>
</dbReference>
<dbReference type="SUPFAM" id="SSF51445">
    <property type="entry name" value="(Trans)glycosidases"/>
    <property type="match status" value="1"/>
</dbReference>
<dbReference type="Gene3D" id="2.60.40.4070">
    <property type="match status" value="1"/>
</dbReference>
<dbReference type="Gene3D" id="3.20.20.80">
    <property type="entry name" value="Glycosidases"/>
    <property type="match status" value="1"/>
</dbReference>
<dbReference type="Gene3D" id="2.120.10.30">
    <property type="entry name" value="TolB, C-terminal domain"/>
    <property type="match status" value="1"/>
</dbReference>
<reference evidence="3" key="1">
    <citation type="submission" date="2019-03" db="EMBL/GenBank/DDBJ databases">
        <title>Lake Tanganyika Metagenome-Assembled Genomes (MAGs).</title>
        <authorList>
            <person name="Tran P."/>
        </authorList>
    </citation>
    <scope>NUCLEOTIDE SEQUENCE</scope>
    <source>
        <strain evidence="3">K_DeepCast_150m_m2_040</strain>
    </source>
</reference>